<reference evidence="1 2" key="1">
    <citation type="submission" date="2019-03" db="EMBL/GenBank/DDBJ databases">
        <title>Genomic Encyclopedia of Type Strains, Phase IV (KMG-IV): sequencing the most valuable type-strain genomes for metagenomic binning, comparative biology and taxonomic classification.</title>
        <authorList>
            <person name="Goeker M."/>
        </authorList>
    </citation>
    <scope>NUCLEOTIDE SEQUENCE [LARGE SCALE GENOMIC DNA]</scope>
    <source>
        <strain evidence="1 2">DSM 101</strain>
    </source>
</reference>
<dbReference type="AlphaFoldDB" id="A0A4R1IAF0"/>
<proteinExistence type="predicted"/>
<evidence type="ECO:0000313" key="2">
    <source>
        <dbReference type="Proteomes" id="UP000295030"/>
    </source>
</evidence>
<dbReference type="OrthoDB" id="7869742at2"/>
<dbReference type="RefSeq" id="WP_131834462.1">
    <property type="nucleotide sequence ID" value="NZ_SMFY01000001.1"/>
</dbReference>
<protein>
    <submittedName>
        <fullName evidence="1">Uncharacterized protein</fullName>
    </submittedName>
</protein>
<evidence type="ECO:0000313" key="1">
    <source>
        <dbReference type="EMBL" id="TCK31233.1"/>
    </source>
</evidence>
<sequence length="99" mass="10826">MTLDTKAFSDVVAATVKEYVQREALDRIDALEKRLAEVEASGLRFLGVWQRAVDYRRGSVVTSEGSSWVALKATSPAEKPGDCDAWALVAQRGRDGRVA</sequence>
<dbReference type="EMBL" id="SMFY01000001">
    <property type="protein sequence ID" value="TCK31233.1"/>
    <property type="molecule type" value="Genomic_DNA"/>
</dbReference>
<comment type="caution">
    <text evidence="1">The sequence shown here is derived from an EMBL/GenBank/DDBJ whole genome shotgun (WGS) entry which is preliminary data.</text>
</comment>
<name>A0A4R1IAF0_ANCAQ</name>
<gene>
    <name evidence="1" type="ORF">EV667_1339</name>
</gene>
<organism evidence="1 2">
    <name type="scientific">Ancylobacter aquaticus</name>
    <dbReference type="NCBI Taxonomy" id="100"/>
    <lineage>
        <taxon>Bacteria</taxon>
        <taxon>Pseudomonadati</taxon>
        <taxon>Pseudomonadota</taxon>
        <taxon>Alphaproteobacteria</taxon>
        <taxon>Hyphomicrobiales</taxon>
        <taxon>Xanthobacteraceae</taxon>
        <taxon>Ancylobacter</taxon>
    </lineage>
</organism>
<keyword evidence="2" id="KW-1185">Reference proteome</keyword>
<dbReference type="Proteomes" id="UP000295030">
    <property type="component" value="Unassembled WGS sequence"/>
</dbReference>
<accession>A0A4R1IAF0</accession>